<keyword evidence="1" id="KW-0472">Membrane</keyword>
<keyword evidence="3" id="KW-1185">Reference proteome</keyword>
<feature type="transmembrane region" description="Helical" evidence="1">
    <location>
        <begin position="20"/>
        <end position="38"/>
    </location>
</feature>
<feature type="transmembrane region" description="Helical" evidence="1">
    <location>
        <begin position="50"/>
        <end position="70"/>
    </location>
</feature>
<dbReference type="OrthoDB" id="770034at2"/>
<dbReference type="RefSeq" id="WP_149091012.1">
    <property type="nucleotide sequence ID" value="NZ_VKKY01000002.1"/>
</dbReference>
<accession>A0A5B6TBU6</accession>
<organism evidence="2 3">
    <name type="scientific">Rufibacter hautae</name>
    <dbReference type="NCBI Taxonomy" id="2595005"/>
    <lineage>
        <taxon>Bacteria</taxon>
        <taxon>Pseudomonadati</taxon>
        <taxon>Bacteroidota</taxon>
        <taxon>Cytophagia</taxon>
        <taxon>Cytophagales</taxon>
        <taxon>Hymenobacteraceae</taxon>
        <taxon>Rufibacter</taxon>
    </lineage>
</organism>
<feature type="transmembrane region" description="Helical" evidence="1">
    <location>
        <begin position="82"/>
        <end position="104"/>
    </location>
</feature>
<evidence type="ECO:0000256" key="1">
    <source>
        <dbReference type="SAM" id="Phobius"/>
    </source>
</evidence>
<dbReference type="Proteomes" id="UP000324133">
    <property type="component" value="Unassembled WGS sequence"/>
</dbReference>
<evidence type="ECO:0000313" key="3">
    <source>
        <dbReference type="Proteomes" id="UP000324133"/>
    </source>
</evidence>
<dbReference type="AlphaFoldDB" id="A0A5B6TBU6"/>
<dbReference type="EMBL" id="VKKY01000002">
    <property type="protein sequence ID" value="KAA3437949.1"/>
    <property type="molecule type" value="Genomic_DNA"/>
</dbReference>
<reference evidence="2 3" key="1">
    <citation type="submission" date="2019-07" db="EMBL/GenBank/DDBJ databases">
        <title>Rufibacter sp. nov., isolated from lake sediment.</title>
        <authorList>
            <person name="Qu J.-H."/>
        </authorList>
    </citation>
    <scope>NUCLEOTIDE SEQUENCE [LARGE SCALE GENOMIC DNA]</scope>
    <source>
        <strain evidence="2 3">NBS58-1</strain>
    </source>
</reference>
<keyword evidence="1" id="KW-0812">Transmembrane</keyword>
<evidence type="ECO:0000313" key="2">
    <source>
        <dbReference type="EMBL" id="KAA3437949.1"/>
    </source>
</evidence>
<proteinExistence type="predicted"/>
<keyword evidence="1" id="KW-1133">Transmembrane helix</keyword>
<gene>
    <name evidence="2" type="ORF">FOA19_11755</name>
</gene>
<comment type="caution">
    <text evidence="2">The sequence shown here is derived from an EMBL/GenBank/DDBJ whole genome shotgun (WGS) entry which is preliminary data.</text>
</comment>
<sequence>MTTQNNVTQPNPQVSFIKPVLIGAAIAFLVISFFVFGVDYTDPAWGEYWRIRPLLITPLAGAIGGAFYAFMAYQSARGFNKALTILLSIVVYLIGVWMGVVVGLDGTMWD</sequence>
<name>A0A5B6TBU6_9BACT</name>
<protein>
    <submittedName>
        <fullName evidence="2">Potassium transporter KefB</fullName>
    </submittedName>
</protein>